<dbReference type="EMBL" id="FQWA01000025">
    <property type="protein sequence ID" value="SHG00578.1"/>
    <property type="molecule type" value="Genomic_DNA"/>
</dbReference>
<evidence type="ECO:0000313" key="3">
    <source>
        <dbReference type="Proteomes" id="UP000184105"/>
    </source>
</evidence>
<keyword evidence="1" id="KW-0472">Membrane</keyword>
<comment type="caution">
    <text evidence="2">The sequence shown here is derived from an EMBL/GenBank/DDBJ whole genome shotgun (WGS) entry which is preliminary data.</text>
</comment>
<accession>A0AAX2F5K8</accession>
<dbReference type="RefSeq" id="WP_065367814.1">
    <property type="nucleotide sequence ID" value="NZ_CP016204.1"/>
</dbReference>
<sequence length="217" mass="24784">MNDDYKVSDELRDKLDEENARFVLSRADLLVNSTLEQLRKSTDRVYTLFGLLITAFSGLIAFVLSTNSIYLLIPSVILCLGLGSALYILFVDAIWVHSYRDAGNSPENLLVEKNMTYLYRKHKNNKAIANKEHLLNIIYDSIEDAAYAIRVNDKQLEERTKTILKIMKILKATIVIAAFVALVSMLCKGFVGICHSYLSSFCCNPLLFRLFFFFFHC</sequence>
<organism evidence="2 3">
    <name type="scientific">Prevotella scopos JCM 17725</name>
    <dbReference type="NCBI Taxonomy" id="1236518"/>
    <lineage>
        <taxon>Bacteria</taxon>
        <taxon>Pseudomonadati</taxon>
        <taxon>Bacteroidota</taxon>
        <taxon>Bacteroidia</taxon>
        <taxon>Bacteroidales</taxon>
        <taxon>Prevotellaceae</taxon>
        <taxon>Prevotella</taxon>
    </lineage>
</organism>
<keyword evidence="3" id="KW-1185">Reference proteome</keyword>
<feature type="transmembrane region" description="Helical" evidence="1">
    <location>
        <begin position="169"/>
        <end position="191"/>
    </location>
</feature>
<feature type="transmembrane region" description="Helical" evidence="1">
    <location>
        <begin position="45"/>
        <end position="63"/>
    </location>
</feature>
<feature type="transmembrane region" description="Helical" evidence="1">
    <location>
        <begin position="197"/>
        <end position="215"/>
    </location>
</feature>
<feature type="transmembrane region" description="Helical" evidence="1">
    <location>
        <begin position="69"/>
        <end position="90"/>
    </location>
</feature>
<name>A0AAX2F5K8_9BACT</name>
<gene>
    <name evidence="2" type="ORF">SAMN05444364_12558</name>
</gene>
<proteinExistence type="predicted"/>
<evidence type="ECO:0008006" key="4">
    <source>
        <dbReference type="Google" id="ProtNLM"/>
    </source>
</evidence>
<dbReference type="AlphaFoldDB" id="A0AAX2F5K8"/>
<reference evidence="2 3" key="1">
    <citation type="submission" date="2016-11" db="EMBL/GenBank/DDBJ databases">
        <authorList>
            <person name="Varghese N."/>
            <person name="Submissions S."/>
        </authorList>
    </citation>
    <scope>NUCLEOTIDE SEQUENCE [LARGE SCALE GENOMIC DNA]</scope>
    <source>
        <strain evidence="2 3">DSM 22613</strain>
    </source>
</reference>
<evidence type="ECO:0000256" key="1">
    <source>
        <dbReference type="SAM" id="Phobius"/>
    </source>
</evidence>
<protein>
    <recommendedName>
        <fullName evidence="4">SMODS and SLOG-associating 2TM effector domain-containing protein</fullName>
    </recommendedName>
</protein>
<dbReference type="Proteomes" id="UP000184105">
    <property type="component" value="Unassembled WGS sequence"/>
</dbReference>
<keyword evidence="1" id="KW-0812">Transmembrane</keyword>
<keyword evidence="1" id="KW-1133">Transmembrane helix</keyword>
<evidence type="ECO:0000313" key="2">
    <source>
        <dbReference type="EMBL" id="SHG00578.1"/>
    </source>
</evidence>